<accession>A0A2G9ZDW4</accession>
<dbReference type="AlphaFoldDB" id="A0A2G9ZDW4"/>
<comment type="similarity">
    <text evidence="1 11">Belongs to the DnaX/STICHEL family.</text>
</comment>
<dbReference type="NCBIfam" id="TIGR02397">
    <property type="entry name" value="dnaX_nterm"/>
    <property type="match status" value="1"/>
</dbReference>
<comment type="caution">
    <text evidence="13">The sequence shown here is derived from an EMBL/GenBank/DDBJ whole genome shotgun (WGS) entry which is preliminary data.</text>
</comment>
<evidence type="ECO:0000256" key="8">
    <source>
        <dbReference type="ARBA" id="ARBA00022840"/>
    </source>
</evidence>
<keyword evidence="3 11" id="KW-0548">Nucleotidyltransferase</keyword>
<dbReference type="InterPro" id="IPR005790">
    <property type="entry name" value="DNA_polIII_delta"/>
</dbReference>
<dbReference type="GO" id="GO:0003677">
    <property type="term" value="F:DNA binding"/>
    <property type="evidence" value="ECO:0007669"/>
    <property type="project" value="InterPro"/>
</dbReference>
<dbReference type="InterPro" id="IPR022754">
    <property type="entry name" value="DNA_pol_III_gamma-3"/>
</dbReference>
<keyword evidence="7" id="KW-0862">Zinc</keyword>
<evidence type="ECO:0000256" key="3">
    <source>
        <dbReference type="ARBA" id="ARBA00022695"/>
    </source>
</evidence>
<evidence type="ECO:0000259" key="12">
    <source>
        <dbReference type="SMART" id="SM00382"/>
    </source>
</evidence>
<reference evidence="13 14" key="1">
    <citation type="submission" date="2017-09" db="EMBL/GenBank/DDBJ databases">
        <title>Depth-based differentiation of microbial function through sediment-hosted aquifers and enrichment of novel symbionts in the deep terrestrial subsurface.</title>
        <authorList>
            <person name="Probst A.J."/>
            <person name="Ladd B."/>
            <person name="Jarett J.K."/>
            <person name="Geller-Mcgrath D.E."/>
            <person name="Sieber C.M."/>
            <person name="Emerson J.B."/>
            <person name="Anantharaman K."/>
            <person name="Thomas B.C."/>
            <person name="Malmstrom R."/>
            <person name="Stieglmeier M."/>
            <person name="Klingl A."/>
            <person name="Woyke T."/>
            <person name="Ryan C.M."/>
            <person name="Banfield J.F."/>
        </authorList>
    </citation>
    <scope>NUCLEOTIDE SEQUENCE [LARGE SCALE GENOMIC DNA]</scope>
    <source>
        <strain evidence="13">CG23_combo_of_CG06-09_8_20_14_all_37_87_8</strain>
    </source>
</reference>
<comment type="function">
    <text evidence="11">DNA polymerase III is a complex, multichain enzyme responsible for most of the replicative synthesis in bacteria. This DNA polymerase also exhibits 3' to 5' exonuclease activity.</text>
</comment>
<dbReference type="InterPro" id="IPR008921">
    <property type="entry name" value="DNA_pol3_clamp-load_cplx_C"/>
</dbReference>
<evidence type="ECO:0000256" key="9">
    <source>
        <dbReference type="ARBA" id="ARBA00022932"/>
    </source>
</evidence>
<dbReference type="EC" id="2.7.7.7" evidence="11"/>
<dbReference type="Gene3D" id="1.10.8.60">
    <property type="match status" value="1"/>
</dbReference>
<dbReference type="Gene3D" id="1.20.272.10">
    <property type="match status" value="1"/>
</dbReference>
<keyword evidence="5" id="KW-0479">Metal-binding</keyword>
<evidence type="ECO:0000256" key="7">
    <source>
        <dbReference type="ARBA" id="ARBA00022833"/>
    </source>
</evidence>
<dbReference type="InterPro" id="IPR027417">
    <property type="entry name" value="P-loop_NTPase"/>
</dbReference>
<sequence length="362" mass="40760">MVLYRKYRPQKFSEVVGQEHIVKTLTNALKRDILAHGYLFAGPHGTGKTTLARLLAKSLNCQNRKTGQAEPCCKCDSCLEIKEGKAIDLIEIDAASNRGIDDIRELKEGIGFVPAKSKYKVFIIDECHQLSKEAANALLKTLEEPPSHAIFIMATTELHKMIATILSRCQTFVFHKLTQVELLGLLETTLKKEGIKYEKEALEMLCFSSHGAARDAQTLLDQAMTLAADKLITKEEVKTILGLTDKKAVFEFLSFLSKKKKKEALELVNKIYFEGIDLAEFLSYILAYLRLILILQIDDQTQAPLFLALNQEEKEMALKISQEFEEKRVKLALEALLSAENKIKFASIPQLPIELSILDICQ</sequence>
<dbReference type="InterPro" id="IPR050238">
    <property type="entry name" value="DNA_Rep/Repair_Clamp_Loader"/>
</dbReference>
<keyword evidence="9 11" id="KW-0239">DNA-directed DNA polymerase</keyword>
<evidence type="ECO:0000256" key="1">
    <source>
        <dbReference type="ARBA" id="ARBA00006360"/>
    </source>
</evidence>
<dbReference type="NCBIfam" id="NF004046">
    <property type="entry name" value="PRK05563.1"/>
    <property type="match status" value="1"/>
</dbReference>
<dbReference type="Proteomes" id="UP000230447">
    <property type="component" value="Unassembled WGS sequence"/>
</dbReference>
<name>A0A2G9ZDW4_9BACT</name>
<dbReference type="NCBIfam" id="TIGR01128">
    <property type="entry name" value="holA"/>
    <property type="match status" value="1"/>
</dbReference>
<dbReference type="Pfam" id="PF22608">
    <property type="entry name" value="DNAX_ATPase_lid"/>
    <property type="match status" value="1"/>
</dbReference>
<dbReference type="SMART" id="SM00382">
    <property type="entry name" value="AAA"/>
    <property type="match status" value="1"/>
</dbReference>
<organism evidence="13 14">
    <name type="scientific">bacterium (Candidatus Gribaldobacteria) CG23_combo_of_CG06-09_8_20_14_all_37_87_8</name>
    <dbReference type="NCBI Taxonomy" id="2014278"/>
    <lineage>
        <taxon>Bacteria</taxon>
        <taxon>Candidatus Gribaldobacteria</taxon>
    </lineage>
</organism>
<comment type="subunit">
    <text evidence="11">DNA polymerase III contains a core (composed of alpha, epsilon and theta chains) that associates with a tau subunit. This core dimerizes to form the POLIII' complex. PolIII' associates with the gamma complex (composed of gamma, delta, delta', psi and chi chains) and with the beta chain to form the complete DNA polymerase III complex.</text>
</comment>
<dbReference type="GO" id="GO:0046872">
    <property type="term" value="F:metal ion binding"/>
    <property type="evidence" value="ECO:0007669"/>
    <property type="project" value="UniProtKB-KW"/>
</dbReference>
<dbReference type="Pfam" id="PF13177">
    <property type="entry name" value="DNA_pol3_delta2"/>
    <property type="match status" value="1"/>
</dbReference>
<keyword evidence="8 11" id="KW-0067">ATP-binding</keyword>
<dbReference type="GO" id="GO:0006261">
    <property type="term" value="P:DNA-templated DNA replication"/>
    <property type="evidence" value="ECO:0007669"/>
    <property type="project" value="TreeGrafter"/>
</dbReference>
<feature type="domain" description="AAA+ ATPase" evidence="12">
    <location>
        <begin position="34"/>
        <end position="177"/>
    </location>
</feature>
<dbReference type="GO" id="GO:0003887">
    <property type="term" value="F:DNA-directed DNA polymerase activity"/>
    <property type="evidence" value="ECO:0007669"/>
    <property type="project" value="UniProtKB-KW"/>
</dbReference>
<dbReference type="GO" id="GO:0009360">
    <property type="term" value="C:DNA polymerase III complex"/>
    <property type="evidence" value="ECO:0007669"/>
    <property type="project" value="InterPro"/>
</dbReference>
<dbReference type="GO" id="GO:0005524">
    <property type="term" value="F:ATP binding"/>
    <property type="evidence" value="ECO:0007669"/>
    <property type="project" value="UniProtKB-KW"/>
</dbReference>
<comment type="catalytic activity">
    <reaction evidence="10 11">
        <text>DNA(n) + a 2'-deoxyribonucleoside 5'-triphosphate = DNA(n+1) + diphosphate</text>
        <dbReference type="Rhea" id="RHEA:22508"/>
        <dbReference type="Rhea" id="RHEA-COMP:17339"/>
        <dbReference type="Rhea" id="RHEA-COMP:17340"/>
        <dbReference type="ChEBI" id="CHEBI:33019"/>
        <dbReference type="ChEBI" id="CHEBI:61560"/>
        <dbReference type="ChEBI" id="CHEBI:173112"/>
        <dbReference type="EC" id="2.7.7.7"/>
    </reaction>
</comment>
<gene>
    <name evidence="11" type="primary">dnaX</name>
    <name evidence="13" type="ORF">COX24_04155</name>
</gene>
<dbReference type="InterPro" id="IPR012763">
    <property type="entry name" value="DNA_pol_III_sug/sutau_N"/>
</dbReference>
<evidence type="ECO:0000256" key="5">
    <source>
        <dbReference type="ARBA" id="ARBA00022723"/>
    </source>
</evidence>
<evidence type="ECO:0000256" key="6">
    <source>
        <dbReference type="ARBA" id="ARBA00022741"/>
    </source>
</evidence>
<keyword evidence="6 11" id="KW-0547">Nucleotide-binding</keyword>
<proteinExistence type="inferred from homology"/>
<dbReference type="InterPro" id="IPR003593">
    <property type="entry name" value="AAA+_ATPase"/>
</dbReference>
<dbReference type="CDD" id="cd00009">
    <property type="entry name" value="AAA"/>
    <property type="match status" value="1"/>
</dbReference>
<evidence type="ECO:0000313" key="13">
    <source>
        <dbReference type="EMBL" id="PIP31327.1"/>
    </source>
</evidence>
<keyword evidence="4 11" id="KW-0235">DNA replication</keyword>
<dbReference type="SUPFAM" id="SSF48019">
    <property type="entry name" value="post-AAA+ oligomerization domain-like"/>
    <property type="match status" value="1"/>
</dbReference>
<dbReference type="InterPro" id="IPR045085">
    <property type="entry name" value="HLD_clamp_pol_III_gamma_tau"/>
</dbReference>
<dbReference type="Gene3D" id="3.40.50.300">
    <property type="entry name" value="P-loop containing nucleotide triphosphate hydrolases"/>
    <property type="match status" value="1"/>
</dbReference>
<dbReference type="PANTHER" id="PTHR11669:SF0">
    <property type="entry name" value="PROTEIN STICHEL-LIKE 2"/>
    <property type="match status" value="1"/>
</dbReference>
<dbReference type="EMBL" id="PCSB01000088">
    <property type="protein sequence ID" value="PIP31327.1"/>
    <property type="molecule type" value="Genomic_DNA"/>
</dbReference>
<evidence type="ECO:0000256" key="10">
    <source>
        <dbReference type="ARBA" id="ARBA00049244"/>
    </source>
</evidence>
<keyword evidence="2 11" id="KW-0808">Transferase</keyword>
<protein>
    <recommendedName>
        <fullName evidence="11">DNA polymerase III subunit gamma/tau</fullName>
        <ecNumber evidence="11">2.7.7.7</ecNumber>
    </recommendedName>
</protein>
<dbReference type="SUPFAM" id="SSF52540">
    <property type="entry name" value="P-loop containing nucleoside triphosphate hydrolases"/>
    <property type="match status" value="1"/>
</dbReference>
<dbReference type="FunFam" id="3.40.50.300:FF:000014">
    <property type="entry name" value="DNA polymerase III subunit gamma/tau"/>
    <property type="match status" value="1"/>
</dbReference>
<evidence type="ECO:0000256" key="2">
    <source>
        <dbReference type="ARBA" id="ARBA00022679"/>
    </source>
</evidence>
<evidence type="ECO:0000256" key="4">
    <source>
        <dbReference type="ARBA" id="ARBA00022705"/>
    </source>
</evidence>
<dbReference type="Pfam" id="PF12169">
    <property type="entry name" value="DNA_pol3_gamma3"/>
    <property type="match status" value="1"/>
</dbReference>
<evidence type="ECO:0000313" key="14">
    <source>
        <dbReference type="Proteomes" id="UP000230447"/>
    </source>
</evidence>
<dbReference type="PANTHER" id="PTHR11669">
    <property type="entry name" value="REPLICATION FACTOR C / DNA POLYMERASE III GAMMA-TAU SUBUNIT"/>
    <property type="match status" value="1"/>
</dbReference>
<evidence type="ECO:0000256" key="11">
    <source>
        <dbReference type="RuleBase" id="RU364063"/>
    </source>
</evidence>